<evidence type="ECO:0000313" key="1">
    <source>
        <dbReference type="EMBL" id="COZ46230.1"/>
    </source>
</evidence>
<dbReference type="EMBL" id="CSBK01002071">
    <property type="protein sequence ID" value="COZ46230.1"/>
    <property type="molecule type" value="Genomic_DNA"/>
</dbReference>
<dbReference type="AlphaFoldDB" id="A0A916PH27"/>
<organism evidence="1 2">
    <name type="scientific">Mycobacterium tuberculosis</name>
    <dbReference type="NCBI Taxonomy" id="1773"/>
    <lineage>
        <taxon>Bacteria</taxon>
        <taxon>Bacillati</taxon>
        <taxon>Actinomycetota</taxon>
        <taxon>Actinomycetes</taxon>
        <taxon>Mycobacteriales</taxon>
        <taxon>Mycobacteriaceae</taxon>
        <taxon>Mycobacterium</taxon>
        <taxon>Mycobacterium tuberculosis complex</taxon>
    </lineage>
</organism>
<dbReference type="Proteomes" id="UP000039021">
    <property type="component" value="Unassembled WGS sequence"/>
</dbReference>
<reference evidence="2" key="1">
    <citation type="submission" date="2015-03" db="EMBL/GenBank/DDBJ databases">
        <authorList>
            <consortium name="Pathogen Informatics"/>
        </authorList>
    </citation>
    <scope>NUCLEOTIDE SEQUENCE [LARGE SCALE GENOMIC DNA]</scope>
    <source>
        <strain evidence="2">N09902308</strain>
    </source>
</reference>
<protein>
    <submittedName>
        <fullName evidence="1">Uncharacterized protein</fullName>
    </submittedName>
</protein>
<gene>
    <name evidence="1" type="ORF">ERS007739_03781</name>
</gene>
<comment type="caution">
    <text evidence="1">The sequence shown here is derived from an EMBL/GenBank/DDBJ whole genome shotgun (WGS) entry which is preliminary data.</text>
</comment>
<evidence type="ECO:0000313" key="2">
    <source>
        <dbReference type="Proteomes" id="UP000039021"/>
    </source>
</evidence>
<accession>A0A916PH27</accession>
<proteinExistence type="predicted"/>
<sequence length="63" mass="6424">MTSGQVASMTCRLRSLALTCTVGATPCAENTTIAPSGTCSVSSTKTAPALARVSTTWRLCTIS</sequence>
<name>A0A916PH27_MYCTX</name>